<keyword evidence="4" id="KW-1003">Cell membrane</keyword>
<evidence type="ECO:0000256" key="6">
    <source>
        <dbReference type="ARBA" id="ARBA00022989"/>
    </source>
</evidence>
<feature type="transmembrane region" description="Helical" evidence="8">
    <location>
        <begin position="12"/>
        <end position="33"/>
    </location>
</feature>
<feature type="transmembrane region" description="Helical" evidence="8">
    <location>
        <begin position="170"/>
        <end position="192"/>
    </location>
</feature>
<evidence type="ECO:0000313" key="11">
    <source>
        <dbReference type="Proteomes" id="UP001139450"/>
    </source>
</evidence>
<evidence type="ECO:0000313" key="10">
    <source>
        <dbReference type="EMBL" id="MCJ8208288.1"/>
    </source>
</evidence>
<keyword evidence="7 8" id="KW-0472">Membrane</keyword>
<dbReference type="Pfam" id="PF07690">
    <property type="entry name" value="MFS_1"/>
    <property type="match status" value="1"/>
</dbReference>
<keyword evidence="11" id="KW-1185">Reference proteome</keyword>
<dbReference type="InterPro" id="IPR020846">
    <property type="entry name" value="MFS_dom"/>
</dbReference>
<comment type="caution">
    <text evidence="10">The sequence shown here is derived from an EMBL/GenBank/DDBJ whole genome shotgun (WGS) entry which is preliminary data.</text>
</comment>
<sequence length="416" mass="44544">MTDAATEPTKPLINRAFLIFILGLMATLDPFSIDFYLPAFPQIASHLHSTSAKISLSMSSYFIGLAIGQISYGPLVDRFGRKGPLYFGLIAYTLACVGCMSATSVNALIIFRFLQALTGGVAATASYAMVRDFFSVDESASIFSLLILIIGISPLIAPTLGGFIADSLGWQWVFVMLAIFAVILIALVFFYLPAGRAADPSVSLHPVPILTTFFSILRNPQFITYNLAGTFSFSSLFIYLAGAPVIMMDVFKLTTNQFGLLFTLLAVGFIGSSQLNVYLLKKFKSQQIFKTALLVQIVTCTVFIIGALNNWFGIVTTVILFFIILSCCGMINPNGSALALAPFEHNVGSAAALMGFIMIGVSGLISGLVGFLGLQTDLPIAAMMFGTCLLSVIILLIGSRKIKAVTESTGSVTAHI</sequence>
<dbReference type="PANTHER" id="PTHR23502">
    <property type="entry name" value="MAJOR FACILITATOR SUPERFAMILY"/>
    <property type="match status" value="1"/>
</dbReference>
<evidence type="ECO:0000256" key="2">
    <source>
        <dbReference type="ARBA" id="ARBA00006236"/>
    </source>
</evidence>
<dbReference type="NCBIfam" id="TIGR00710">
    <property type="entry name" value="efflux_Bcr_CflA"/>
    <property type="match status" value="1"/>
</dbReference>
<keyword evidence="5 8" id="KW-0812">Transmembrane</keyword>
<feature type="transmembrane region" description="Helical" evidence="8">
    <location>
        <begin position="53"/>
        <end position="72"/>
    </location>
</feature>
<feature type="transmembrane region" description="Helical" evidence="8">
    <location>
        <begin position="142"/>
        <end position="164"/>
    </location>
</feature>
<evidence type="ECO:0000256" key="3">
    <source>
        <dbReference type="ARBA" id="ARBA00022448"/>
    </source>
</evidence>
<feature type="transmembrane region" description="Helical" evidence="8">
    <location>
        <begin position="353"/>
        <end position="374"/>
    </location>
</feature>
<feature type="transmembrane region" description="Helical" evidence="8">
    <location>
        <begin position="84"/>
        <end position="103"/>
    </location>
</feature>
<dbReference type="Gene3D" id="1.20.1720.10">
    <property type="entry name" value="Multidrug resistance protein D"/>
    <property type="match status" value="1"/>
</dbReference>
<evidence type="ECO:0000256" key="7">
    <source>
        <dbReference type="ARBA" id="ARBA00023136"/>
    </source>
</evidence>
<gene>
    <name evidence="10" type="ORF">MUY27_01120</name>
</gene>
<dbReference type="InterPro" id="IPR036259">
    <property type="entry name" value="MFS_trans_sf"/>
</dbReference>
<protein>
    <submittedName>
        <fullName evidence="10">Multidrug effflux MFS transporter</fullName>
    </submittedName>
</protein>
<dbReference type="Proteomes" id="UP001139450">
    <property type="component" value="Unassembled WGS sequence"/>
</dbReference>
<feature type="transmembrane region" description="Helical" evidence="8">
    <location>
        <begin position="109"/>
        <end position="130"/>
    </location>
</feature>
<keyword evidence="6 8" id="KW-1133">Transmembrane helix</keyword>
<dbReference type="EMBL" id="JALJEJ010000001">
    <property type="protein sequence ID" value="MCJ8208288.1"/>
    <property type="molecule type" value="Genomic_DNA"/>
</dbReference>
<feature type="transmembrane region" description="Helical" evidence="8">
    <location>
        <begin position="258"/>
        <end position="280"/>
    </location>
</feature>
<comment type="subcellular location">
    <subcellularLocation>
        <location evidence="1">Cell membrane</location>
        <topology evidence="1">Multi-pass membrane protein</topology>
    </subcellularLocation>
</comment>
<dbReference type="InterPro" id="IPR004812">
    <property type="entry name" value="Efflux_drug-R_Bcr/CmlA"/>
</dbReference>
<dbReference type="SUPFAM" id="SSF103473">
    <property type="entry name" value="MFS general substrate transporter"/>
    <property type="match status" value="1"/>
</dbReference>
<evidence type="ECO:0000256" key="5">
    <source>
        <dbReference type="ARBA" id="ARBA00022692"/>
    </source>
</evidence>
<keyword evidence="3" id="KW-0813">Transport</keyword>
<dbReference type="RefSeq" id="WP_245128121.1">
    <property type="nucleotide sequence ID" value="NZ_JALJEJ010000001.1"/>
</dbReference>
<name>A0A9X1X2E9_9SPHI</name>
<evidence type="ECO:0000256" key="4">
    <source>
        <dbReference type="ARBA" id="ARBA00022475"/>
    </source>
</evidence>
<feature type="transmembrane region" description="Helical" evidence="8">
    <location>
        <begin position="380"/>
        <end position="398"/>
    </location>
</feature>
<accession>A0A9X1X2E9</accession>
<dbReference type="AlphaFoldDB" id="A0A9X1X2E9"/>
<dbReference type="CDD" id="cd17320">
    <property type="entry name" value="MFS_MdfA_MDR_like"/>
    <property type="match status" value="1"/>
</dbReference>
<feature type="transmembrane region" description="Helical" evidence="8">
    <location>
        <begin position="223"/>
        <end position="246"/>
    </location>
</feature>
<evidence type="ECO:0000259" key="9">
    <source>
        <dbReference type="PROSITE" id="PS50850"/>
    </source>
</evidence>
<reference evidence="10" key="1">
    <citation type="submission" date="2022-04" db="EMBL/GenBank/DDBJ databases">
        <title>Mucilaginibacter sp. RS28 isolated from freshwater.</title>
        <authorList>
            <person name="Ko S.-R."/>
        </authorList>
    </citation>
    <scope>NUCLEOTIDE SEQUENCE</scope>
    <source>
        <strain evidence="10">RS28</strain>
    </source>
</reference>
<dbReference type="GO" id="GO:1990961">
    <property type="term" value="P:xenobiotic detoxification by transmembrane export across the plasma membrane"/>
    <property type="evidence" value="ECO:0007669"/>
    <property type="project" value="InterPro"/>
</dbReference>
<feature type="transmembrane region" description="Helical" evidence="8">
    <location>
        <begin position="318"/>
        <end position="341"/>
    </location>
</feature>
<dbReference type="PANTHER" id="PTHR23502:SF132">
    <property type="entry name" value="POLYAMINE TRANSPORTER 2-RELATED"/>
    <property type="match status" value="1"/>
</dbReference>
<feature type="domain" description="Major facilitator superfamily (MFS) profile" evidence="9">
    <location>
        <begin position="15"/>
        <end position="403"/>
    </location>
</feature>
<dbReference type="GO" id="GO:0005886">
    <property type="term" value="C:plasma membrane"/>
    <property type="evidence" value="ECO:0007669"/>
    <property type="project" value="UniProtKB-SubCell"/>
</dbReference>
<proteinExistence type="inferred from homology"/>
<dbReference type="PROSITE" id="PS50850">
    <property type="entry name" value="MFS"/>
    <property type="match status" value="1"/>
</dbReference>
<dbReference type="GO" id="GO:0042910">
    <property type="term" value="F:xenobiotic transmembrane transporter activity"/>
    <property type="evidence" value="ECO:0007669"/>
    <property type="project" value="InterPro"/>
</dbReference>
<evidence type="ECO:0000256" key="8">
    <source>
        <dbReference type="SAM" id="Phobius"/>
    </source>
</evidence>
<organism evidence="10 11">
    <name type="scientific">Mucilaginibacter straminoryzae</name>
    <dbReference type="NCBI Taxonomy" id="2932774"/>
    <lineage>
        <taxon>Bacteria</taxon>
        <taxon>Pseudomonadati</taxon>
        <taxon>Bacteroidota</taxon>
        <taxon>Sphingobacteriia</taxon>
        <taxon>Sphingobacteriales</taxon>
        <taxon>Sphingobacteriaceae</taxon>
        <taxon>Mucilaginibacter</taxon>
    </lineage>
</organism>
<feature type="transmembrane region" description="Helical" evidence="8">
    <location>
        <begin position="292"/>
        <end position="312"/>
    </location>
</feature>
<evidence type="ECO:0000256" key="1">
    <source>
        <dbReference type="ARBA" id="ARBA00004651"/>
    </source>
</evidence>
<comment type="similarity">
    <text evidence="2">Belongs to the major facilitator superfamily. Bcr/CmlA family.</text>
</comment>
<dbReference type="InterPro" id="IPR011701">
    <property type="entry name" value="MFS"/>
</dbReference>